<dbReference type="OrthoDB" id="4523834at2"/>
<dbReference type="STRING" id="479435.Kfla_4687"/>
<dbReference type="RefSeq" id="WP_012922258.1">
    <property type="nucleotide sequence ID" value="NC_013729.1"/>
</dbReference>
<sequence length="122" mass="13417">MTVIDEWTGRHAHALRAALRLTNEAFAEYLGVAPRTISKWRERPEMVPSPHLQEALDTALARAPAEALTRFAANLGEPEQRVTLDQAALGQLNAAVTDLARLLSRIEFAGFEVAGIEQSSRQ</sequence>
<dbReference type="SUPFAM" id="SSF47413">
    <property type="entry name" value="lambda repressor-like DNA-binding domains"/>
    <property type="match status" value="1"/>
</dbReference>
<dbReference type="InterPro" id="IPR001387">
    <property type="entry name" value="Cro/C1-type_HTH"/>
</dbReference>
<dbReference type="HOGENOM" id="CLU_1814800_0_0_11"/>
<accession>D2PZ95</accession>
<keyword evidence="2" id="KW-1185">Reference proteome</keyword>
<dbReference type="Proteomes" id="UP000007967">
    <property type="component" value="Chromosome"/>
</dbReference>
<evidence type="ECO:0000313" key="1">
    <source>
        <dbReference type="EMBL" id="ADB33704.1"/>
    </source>
</evidence>
<proteinExistence type="predicted"/>
<dbReference type="EMBL" id="CP001736">
    <property type="protein sequence ID" value="ADB33704.1"/>
    <property type="molecule type" value="Genomic_DNA"/>
</dbReference>
<dbReference type="InterPro" id="IPR010982">
    <property type="entry name" value="Lambda_DNA-bd_dom_sf"/>
</dbReference>
<dbReference type="AlphaFoldDB" id="D2PZ95"/>
<evidence type="ECO:0000313" key="2">
    <source>
        <dbReference type="Proteomes" id="UP000007967"/>
    </source>
</evidence>
<organism evidence="1 2">
    <name type="scientific">Kribbella flavida (strain DSM 17836 / JCM 10339 / NBRC 14399)</name>
    <dbReference type="NCBI Taxonomy" id="479435"/>
    <lineage>
        <taxon>Bacteria</taxon>
        <taxon>Bacillati</taxon>
        <taxon>Actinomycetota</taxon>
        <taxon>Actinomycetes</taxon>
        <taxon>Propionibacteriales</taxon>
        <taxon>Kribbellaceae</taxon>
        <taxon>Kribbella</taxon>
    </lineage>
</organism>
<evidence type="ECO:0008006" key="3">
    <source>
        <dbReference type="Google" id="ProtNLM"/>
    </source>
</evidence>
<dbReference type="GO" id="GO:0003677">
    <property type="term" value="F:DNA binding"/>
    <property type="evidence" value="ECO:0007669"/>
    <property type="project" value="InterPro"/>
</dbReference>
<gene>
    <name evidence="1" type="ordered locus">Kfla_4687</name>
</gene>
<protein>
    <recommendedName>
        <fullName evidence="3">HTH cro/C1-type domain-containing protein</fullName>
    </recommendedName>
</protein>
<reference evidence="1 2" key="2">
    <citation type="journal article" date="2010" name="Stand. Genomic Sci.">
        <title>Complete genome sequence of Kribbella flavida type strain (IFO 14399).</title>
        <authorList>
            <person name="Pukall R."/>
            <person name="Lapidus A."/>
            <person name="Glavina Del Rio T."/>
            <person name="Copeland A."/>
            <person name="Tice H."/>
            <person name="Cheng J.-F."/>
            <person name="Lucas S."/>
            <person name="Chen F."/>
            <person name="Nolan M."/>
            <person name="LaButti K."/>
            <person name="Pati A."/>
            <person name="Ivanova N."/>
            <person name="Mavrommatis K."/>
            <person name="Mikhailova N."/>
            <person name="Pitluck S."/>
            <person name="Bruce D."/>
            <person name="Goodwin L."/>
            <person name="Land M."/>
            <person name="Hauser L."/>
            <person name="Chang Y.-J."/>
            <person name="Jeffries C.D."/>
            <person name="Chen A."/>
            <person name="Palaniappan K."/>
            <person name="Chain P."/>
            <person name="Rohde M."/>
            <person name="Goeker M."/>
            <person name="Bristow J."/>
            <person name="Eisen J.A."/>
            <person name="Markowitz V."/>
            <person name="Hugenholtz P."/>
            <person name="Kyrpides N.C."/>
            <person name="Klenk H.-P."/>
            <person name="Brettin T."/>
        </authorList>
    </citation>
    <scope>NUCLEOTIDE SEQUENCE [LARGE SCALE GENOMIC DNA]</scope>
    <source>
        <strain evidence="2">DSM 17836 / JCM 10339 / NBRC 14399</strain>
    </source>
</reference>
<dbReference type="eggNOG" id="COG0494">
    <property type="taxonomic scope" value="Bacteria"/>
</dbReference>
<dbReference type="Gene3D" id="1.10.260.40">
    <property type="entry name" value="lambda repressor-like DNA-binding domains"/>
    <property type="match status" value="1"/>
</dbReference>
<dbReference type="CDD" id="cd00093">
    <property type="entry name" value="HTH_XRE"/>
    <property type="match status" value="1"/>
</dbReference>
<dbReference type="KEGG" id="kfl:Kfla_4687"/>
<reference evidence="2" key="1">
    <citation type="submission" date="2009-09" db="EMBL/GenBank/DDBJ databases">
        <title>The complete genome of Kribbella flavida DSM 17836.</title>
        <authorList>
            <consortium name="US DOE Joint Genome Institute (JGI-PGF)"/>
            <person name="Lucas S."/>
            <person name="Copeland A."/>
            <person name="Lapidus A."/>
            <person name="Glavina del Rio T."/>
            <person name="Dalin E."/>
            <person name="Tice H."/>
            <person name="Bruce D."/>
            <person name="Goodwin L."/>
            <person name="Pitluck S."/>
            <person name="Kyrpides N."/>
            <person name="Mavromatis K."/>
            <person name="Ivanova N."/>
            <person name="Saunders E."/>
            <person name="Brettin T."/>
            <person name="Detter J.C."/>
            <person name="Han C."/>
            <person name="Larimer F."/>
            <person name="Land M."/>
            <person name="Hauser L."/>
            <person name="Markowitz V."/>
            <person name="Cheng J.-F."/>
            <person name="Hugenholtz P."/>
            <person name="Woyke T."/>
            <person name="Wu D."/>
            <person name="Pukall R."/>
            <person name="Klenk H.-P."/>
            <person name="Eisen J.A."/>
        </authorList>
    </citation>
    <scope>NUCLEOTIDE SEQUENCE [LARGE SCALE GENOMIC DNA]</scope>
    <source>
        <strain evidence="2">DSM 17836 / JCM 10339 / NBRC 14399</strain>
    </source>
</reference>
<name>D2PZ95_KRIFD</name>